<accession>A0ACC3C2P3</accession>
<keyword evidence="2" id="KW-1185">Reference proteome</keyword>
<evidence type="ECO:0000313" key="2">
    <source>
        <dbReference type="Proteomes" id="UP000798662"/>
    </source>
</evidence>
<evidence type="ECO:0000313" key="1">
    <source>
        <dbReference type="EMBL" id="KAK1864604.1"/>
    </source>
</evidence>
<proteinExistence type="predicted"/>
<dbReference type="EMBL" id="CM020619">
    <property type="protein sequence ID" value="KAK1864604.1"/>
    <property type="molecule type" value="Genomic_DNA"/>
</dbReference>
<name>A0ACC3C2P3_PYRYE</name>
<gene>
    <name evidence="1" type="ORF">I4F81_007150</name>
</gene>
<dbReference type="Proteomes" id="UP000798662">
    <property type="component" value="Chromosome 2"/>
</dbReference>
<sequence length="723" mass="73150">MERIRQLLSPSAKKKGAAAGAWAFINDPPGGAYAGEEGVGGGLSGTPSPTPSPSADRPRPGGAGGGSPRPPPSVALPPSPSTSSPGGSRTPRSRRRVGGGGGGGGTPSPTTRGGGGGGGGVYRSPARRLEFAAHPFTSFGSLGGGSSAASGSSPHGGGAAAGGGGSSASSASSSAPSMDVSFPTGVTHTSSVKTTGGAGGGLTGLDSVPAHVRAALTGAGVSARDVARDPAAAVAAYNLGTHGLPLLPPPTRSPGAERVAARAREREQRAAAVAAAAAPAPSSAAVARERAARVLRADRDAAVAAVEARRRAEERRARAAAAAAAATAAAAASGGGEGGGGGGHVGAPPSSPAGVADGGGVGGHRGAGGSTAPPPLPALRLPTLPVKPAELRSPAVAAAEATLFGEAPVAVDGGGDGRGGGGGGGGGGRDDGVAEDAENRPPPGADLREVGSGACGKVYLARVRATPRGGARRRAASGRRVALKKVSPSSAAERRLVEMEIRMMATTRHPNLIKAHETYRHAGALWITMEYMNGGCLTHVLEFFQKRRLLLEEPHIAYVLREVLRGLAHMHGLRRLHRDLKSDNILIDTAGGVRLADFGFCAQLTDERDVRHKLIRASEYAYSADIWSVGIVALESAEWEPPHFQHEPMKAMNLVSTRPAPTLKHPSRWSSTFAHFLSCCLSLVPSERWSAEELLGHPFIALSCTKEEMGPIFRYRLTEEAKQ</sequence>
<reference evidence="1" key="1">
    <citation type="submission" date="2019-11" db="EMBL/GenBank/DDBJ databases">
        <title>Nori genome reveals adaptations in red seaweeds to the harsh intertidal environment.</title>
        <authorList>
            <person name="Wang D."/>
            <person name="Mao Y."/>
        </authorList>
    </citation>
    <scope>NUCLEOTIDE SEQUENCE</scope>
    <source>
        <tissue evidence="1">Gametophyte</tissue>
    </source>
</reference>
<protein>
    <submittedName>
        <fullName evidence="1">Uncharacterized protein</fullName>
    </submittedName>
</protein>
<organism evidence="1 2">
    <name type="scientific">Pyropia yezoensis</name>
    <name type="common">Susabi-nori</name>
    <name type="synonym">Porphyra yezoensis</name>
    <dbReference type="NCBI Taxonomy" id="2788"/>
    <lineage>
        <taxon>Eukaryota</taxon>
        <taxon>Rhodophyta</taxon>
        <taxon>Bangiophyceae</taxon>
        <taxon>Bangiales</taxon>
        <taxon>Bangiaceae</taxon>
        <taxon>Pyropia</taxon>
    </lineage>
</organism>
<comment type="caution">
    <text evidence="1">The sequence shown here is derived from an EMBL/GenBank/DDBJ whole genome shotgun (WGS) entry which is preliminary data.</text>
</comment>